<reference evidence="1 2" key="1">
    <citation type="submission" date="2023-05" db="EMBL/GenBank/DDBJ databases">
        <title>A 100% complete, gapless, phased diploid assembly of the Scenedesmus obliquus UTEX 3031 genome.</title>
        <authorList>
            <person name="Biondi T.C."/>
            <person name="Hanschen E.R."/>
            <person name="Kwon T."/>
            <person name="Eng W."/>
            <person name="Kruse C.P.S."/>
            <person name="Koehler S.I."/>
            <person name="Kunde Y."/>
            <person name="Gleasner C.D."/>
            <person name="You Mak K.T."/>
            <person name="Polle J."/>
            <person name="Hovde B.T."/>
            <person name="Starkenburg S.R."/>
        </authorList>
    </citation>
    <scope>NUCLEOTIDE SEQUENCE [LARGE SCALE GENOMIC DNA]</scope>
    <source>
        <strain evidence="1 2">DOE0152z</strain>
    </source>
</reference>
<dbReference type="Proteomes" id="UP001244341">
    <property type="component" value="Chromosome 2b"/>
</dbReference>
<gene>
    <name evidence="1" type="ORF">OEZ85_010114</name>
</gene>
<dbReference type="SUPFAM" id="SSF53474">
    <property type="entry name" value="alpha/beta-Hydrolases"/>
    <property type="match status" value="1"/>
</dbReference>
<evidence type="ECO:0000313" key="2">
    <source>
        <dbReference type="Proteomes" id="UP001244341"/>
    </source>
</evidence>
<sequence>MTLPQYTVPAVAEYLTGAVDAAGMRGCLCFGHSAGGAFAIIASSRSPGLFSAIVSFEAVAASPASHAFMREARDSGAIATAGPSLAAMALRRRALFASSADALARLSQKPPLAGMHPEAARLFVQHARLVEVPGVSHFGPLEQPRLIADIAAAFFRQQQQRPRL</sequence>
<keyword evidence="2" id="KW-1185">Reference proteome</keyword>
<evidence type="ECO:0008006" key="3">
    <source>
        <dbReference type="Google" id="ProtNLM"/>
    </source>
</evidence>
<organism evidence="1 2">
    <name type="scientific">Tetradesmus obliquus</name>
    <name type="common">Green alga</name>
    <name type="synonym">Acutodesmus obliquus</name>
    <dbReference type="NCBI Taxonomy" id="3088"/>
    <lineage>
        <taxon>Eukaryota</taxon>
        <taxon>Viridiplantae</taxon>
        <taxon>Chlorophyta</taxon>
        <taxon>core chlorophytes</taxon>
        <taxon>Chlorophyceae</taxon>
        <taxon>CS clade</taxon>
        <taxon>Sphaeropleales</taxon>
        <taxon>Scenedesmaceae</taxon>
        <taxon>Tetradesmus</taxon>
    </lineage>
</organism>
<accession>A0ABY8TLM2</accession>
<name>A0ABY8TLM2_TETOB</name>
<dbReference type="InterPro" id="IPR029058">
    <property type="entry name" value="AB_hydrolase_fold"/>
</dbReference>
<protein>
    <recommendedName>
        <fullName evidence="3">AB hydrolase-1 domain-containing protein</fullName>
    </recommendedName>
</protein>
<dbReference type="EMBL" id="CP126209">
    <property type="protein sequence ID" value="WIA09900.1"/>
    <property type="molecule type" value="Genomic_DNA"/>
</dbReference>
<evidence type="ECO:0000313" key="1">
    <source>
        <dbReference type="EMBL" id="WIA09900.1"/>
    </source>
</evidence>
<proteinExistence type="predicted"/>
<dbReference type="Gene3D" id="3.40.50.1820">
    <property type="entry name" value="alpha/beta hydrolase"/>
    <property type="match status" value="1"/>
</dbReference>